<dbReference type="InterPro" id="IPR006642">
    <property type="entry name" value="Rad18_UBZ4"/>
</dbReference>
<evidence type="ECO:0000256" key="5">
    <source>
        <dbReference type="ARBA" id="ARBA00023204"/>
    </source>
</evidence>
<keyword evidence="4" id="KW-0862">Zinc</keyword>
<evidence type="ECO:0000259" key="7">
    <source>
        <dbReference type="PROSITE" id="PS50089"/>
    </source>
</evidence>
<dbReference type="HOGENOM" id="CLU_045004_0_0_1"/>
<protein>
    <recommendedName>
        <fullName evidence="7">RING-type domain-containing protein</fullName>
    </recommendedName>
</protein>
<sequence>MPNYSMKLKIPNPAGALLTSSYQGEETLAKRAETRQCPACDELIPLRLMARHAQLEAERVEEIIKQIGSSEPILLTDEFDDLSRPGPSTGSRSRRSAIKALKAFTTSSPFSATNEQVIKTIQTIQKHRKQRHARFKEMAREDDEGYLRSSWARRNRTMNDEVICPICSRGVRGDQDVVDAHIDSCLADEARRSEEERVRRAAQEGQEDWMNTVDVVLPNGAVGHVGNIQGMGFHSRDPADQDVEDDIDIDGDDQDTYGEAQFTEGDILPVDEAHLAPVDEDVDVEIEGDQTDEADAAQQSLRDLIAVSKVIVRQTTLGEGSGSNSPVTLVGRVPVSGDVERLDSVISNARQKNDTRALIAALEEKVQSLESIHVSSSASLLCRICLGQYTEPTVSTGCWHTCCRECWLRCLGSTKLCPICKRITGATDLRRVYL</sequence>
<evidence type="ECO:0000256" key="1">
    <source>
        <dbReference type="ARBA" id="ARBA00022723"/>
    </source>
</evidence>
<dbReference type="SMART" id="SM00734">
    <property type="entry name" value="ZnF_Rad18"/>
    <property type="match status" value="1"/>
</dbReference>
<dbReference type="InterPro" id="IPR001841">
    <property type="entry name" value="Znf_RING"/>
</dbReference>
<accession>K5X9H7</accession>
<organism evidence="8 9">
    <name type="scientific">Agaricus bisporus var. burnettii (strain JB137-S8 / ATCC MYA-4627 / FGSC 10392)</name>
    <name type="common">White button mushroom</name>
    <dbReference type="NCBI Taxonomy" id="597362"/>
    <lineage>
        <taxon>Eukaryota</taxon>
        <taxon>Fungi</taxon>
        <taxon>Dikarya</taxon>
        <taxon>Basidiomycota</taxon>
        <taxon>Agaricomycotina</taxon>
        <taxon>Agaricomycetes</taxon>
        <taxon>Agaricomycetidae</taxon>
        <taxon>Agaricales</taxon>
        <taxon>Agaricineae</taxon>
        <taxon>Agaricaceae</taxon>
        <taxon>Agaricus</taxon>
    </lineage>
</organism>
<keyword evidence="3 6" id="KW-0863">Zinc-finger</keyword>
<evidence type="ECO:0000313" key="8">
    <source>
        <dbReference type="EMBL" id="EKM79883.1"/>
    </source>
</evidence>
<keyword evidence="5" id="KW-0234">DNA repair</keyword>
<dbReference type="GO" id="GO:0003677">
    <property type="term" value="F:DNA binding"/>
    <property type="evidence" value="ECO:0007669"/>
    <property type="project" value="InterPro"/>
</dbReference>
<evidence type="ECO:0000256" key="6">
    <source>
        <dbReference type="PROSITE-ProRule" id="PRU00175"/>
    </source>
</evidence>
<dbReference type="InParanoid" id="K5X9H7"/>
<dbReference type="GO" id="GO:0006281">
    <property type="term" value="P:DNA repair"/>
    <property type="evidence" value="ECO:0007669"/>
    <property type="project" value="UniProtKB-KW"/>
</dbReference>
<feature type="domain" description="RING-type" evidence="7">
    <location>
        <begin position="382"/>
        <end position="421"/>
    </location>
</feature>
<dbReference type="OMA" id="CPTCDVK"/>
<keyword evidence="2" id="KW-0227">DNA damage</keyword>
<dbReference type="SUPFAM" id="SSF57850">
    <property type="entry name" value="RING/U-box"/>
    <property type="match status" value="1"/>
</dbReference>
<name>K5X9H7_AGABU</name>
<gene>
    <name evidence="8" type="ORF">AGABI1DRAFT_119941</name>
</gene>
<dbReference type="InterPro" id="IPR031824">
    <property type="entry name" value="RNF220_mid"/>
</dbReference>
<dbReference type="GeneID" id="18825604"/>
<dbReference type="EMBL" id="JH971389">
    <property type="protein sequence ID" value="EKM79883.1"/>
    <property type="molecule type" value="Genomic_DNA"/>
</dbReference>
<dbReference type="Pfam" id="PF15926">
    <property type="entry name" value="RNF220"/>
    <property type="match status" value="1"/>
</dbReference>
<dbReference type="GO" id="GO:0061630">
    <property type="term" value="F:ubiquitin protein ligase activity"/>
    <property type="evidence" value="ECO:0007669"/>
    <property type="project" value="TreeGrafter"/>
</dbReference>
<dbReference type="Proteomes" id="UP000008493">
    <property type="component" value="Unassembled WGS sequence"/>
</dbReference>
<dbReference type="OrthoDB" id="6270329at2759"/>
<keyword evidence="9" id="KW-1185">Reference proteome</keyword>
<dbReference type="InterPro" id="IPR052443">
    <property type="entry name" value="E3_ubiq-ligase_RNF220-like"/>
</dbReference>
<evidence type="ECO:0000313" key="9">
    <source>
        <dbReference type="Proteomes" id="UP000008493"/>
    </source>
</evidence>
<reference evidence="9" key="1">
    <citation type="journal article" date="2012" name="Proc. Natl. Acad. Sci. U.S.A.">
        <title>Genome sequence of the button mushroom Agaricus bisporus reveals mechanisms governing adaptation to a humic-rich ecological niche.</title>
        <authorList>
            <person name="Morin E."/>
            <person name="Kohler A."/>
            <person name="Baker A.R."/>
            <person name="Foulongne-Oriol M."/>
            <person name="Lombard V."/>
            <person name="Nagy L.G."/>
            <person name="Ohm R.A."/>
            <person name="Patyshakuliyeva A."/>
            <person name="Brun A."/>
            <person name="Aerts A.L."/>
            <person name="Bailey A.M."/>
            <person name="Billette C."/>
            <person name="Coutinho P.M."/>
            <person name="Deakin G."/>
            <person name="Doddapaneni H."/>
            <person name="Floudas D."/>
            <person name="Grimwood J."/>
            <person name="Hilden K."/>
            <person name="Kuees U."/>
            <person name="LaButti K.M."/>
            <person name="Lapidus A."/>
            <person name="Lindquist E.A."/>
            <person name="Lucas S.M."/>
            <person name="Murat C."/>
            <person name="Riley R.W."/>
            <person name="Salamov A.A."/>
            <person name="Schmutz J."/>
            <person name="Subramanian V."/>
            <person name="Woesten H.A.B."/>
            <person name="Xu J."/>
            <person name="Eastwood D.C."/>
            <person name="Foster G.D."/>
            <person name="Sonnenberg A.S."/>
            <person name="Cullen D."/>
            <person name="de Vries R.P."/>
            <person name="Lundell T."/>
            <person name="Hibbett D.S."/>
            <person name="Henrissat B."/>
            <person name="Burton K.S."/>
            <person name="Kerrigan R.W."/>
            <person name="Challen M.P."/>
            <person name="Grigoriev I.V."/>
            <person name="Martin F."/>
        </authorList>
    </citation>
    <scope>NUCLEOTIDE SEQUENCE [LARGE SCALE GENOMIC DNA]</scope>
    <source>
        <strain evidence="9">JB137-S8 / ATCC MYA-4627 / FGSC 10392</strain>
    </source>
</reference>
<dbReference type="PANTHER" id="PTHR13459">
    <property type="entry name" value="E3 UBIQUITIN-PROTEIN LIGASE RNF220 ISOFORM X1"/>
    <property type="match status" value="1"/>
</dbReference>
<evidence type="ECO:0000256" key="2">
    <source>
        <dbReference type="ARBA" id="ARBA00022763"/>
    </source>
</evidence>
<proteinExistence type="predicted"/>
<dbReference type="KEGG" id="abp:AGABI1DRAFT119941"/>
<dbReference type="RefSeq" id="XP_007329191.1">
    <property type="nucleotide sequence ID" value="XM_007329129.1"/>
</dbReference>
<keyword evidence="1" id="KW-0479">Metal-binding</keyword>
<dbReference type="InterPro" id="IPR013083">
    <property type="entry name" value="Znf_RING/FYVE/PHD"/>
</dbReference>
<evidence type="ECO:0000256" key="3">
    <source>
        <dbReference type="ARBA" id="ARBA00022771"/>
    </source>
</evidence>
<dbReference type="PROSITE" id="PS50089">
    <property type="entry name" value="ZF_RING_2"/>
    <property type="match status" value="1"/>
</dbReference>
<dbReference type="eggNOG" id="ENOG502QR1N">
    <property type="taxonomic scope" value="Eukaryota"/>
</dbReference>
<dbReference type="GO" id="GO:0008270">
    <property type="term" value="F:zinc ion binding"/>
    <property type="evidence" value="ECO:0007669"/>
    <property type="project" value="UniProtKB-KW"/>
</dbReference>
<dbReference type="PANTHER" id="PTHR13459:SF1">
    <property type="entry name" value="E3 UBIQUITIN-PROTEIN LIGASE RNF220 ISOFORM X1"/>
    <property type="match status" value="1"/>
</dbReference>
<dbReference type="GO" id="GO:0016567">
    <property type="term" value="P:protein ubiquitination"/>
    <property type="evidence" value="ECO:0007669"/>
    <property type="project" value="TreeGrafter"/>
</dbReference>
<dbReference type="Pfam" id="PF13923">
    <property type="entry name" value="zf-C3HC4_2"/>
    <property type="match status" value="1"/>
</dbReference>
<dbReference type="AlphaFoldDB" id="K5X9H7"/>
<dbReference type="Gene3D" id="3.30.40.10">
    <property type="entry name" value="Zinc/RING finger domain, C3HC4 (zinc finger)"/>
    <property type="match status" value="1"/>
</dbReference>
<evidence type="ECO:0000256" key="4">
    <source>
        <dbReference type="ARBA" id="ARBA00022833"/>
    </source>
</evidence>